<accession>A0ABU1AUK0</accession>
<protein>
    <submittedName>
        <fullName evidence="4">Response regulator</fullName>
    </submittedName>
</protein>
<reference evidence="4 5" key="1">
    <citation type="submission" date="2023-04" db="EMBL/GenBank/DDBJ databases">
        <title>A novel bacteria isolated from coastal sediment.</title>
        <authorList>
            <person name="Liu X.-J."/>
            <person name="Du Z.-J."/>
        </authorList>
    </citation>
    <scope>NUCLEOTIDE SEQUENCE [LARGE SCALE GENOMIC DNA]</scope>
    <source>
        <strain evidence="4 5">SDUM461003</strain>
    </source>
</reference>
<dbReference type="SUPFAM" id="SSF52172">
    <property type="entry name" value="CheY-like"/>
    <property type="match status" value="1"/>
</dbReference>
<evidence type="ECO:0000259" key="3">
    <source>
        <dbReference type="PROSITE" id="PS50110"/>
    </source>
</evidence>
<evidence type="ECO:0000313" key="5">
    <source>
        <dbReference type="Proteomes" id="UP001225316"/>
    </source>
</evidence>
<evidence type="ECO:0000256" key="2">
    <source>
        <dbReference type="PROSITE-ProRule" id="PRU00169"/>
    </source>
</evidence>
<name>A0ABU1AUK0_9BACT</name>
<dbReference type="SMART" id="SM00448">
    <property type="entry name" value="REC"/>
    <property type="match status" value="1"/>
</dbReference>
<feature type="domain" description="Response regulatory" evidence="3">
    <location>
        <begin position="3"/>
        <end position="119"/>
    </location>
</feature>
<feature type="modified residue" description="4-aspartylphosphate" evidence="2">
    <location>
        <position position="52"/>
    </location>
</feature>
<dbReference type="PROSITE" id="PS50110">
    <property type="entry name" value="RESPONSE_REGULATORY"/>
    <property type="match status" value="1"/>
</dbReference>
<dbReference type="InterPro" id="IPR011006">
    <property type="entry name" value="CheY-like_superfamily"/>
</dbReference>
<dbReference type="PANTHER" id="PTHR44591:SF3">
    <property type="entry name" value="RESPONSE REGULATORY DOMAIN-CONTAINING PROTEIN"/>
    <property type="match status" value="1"/>
</dbReference>
<comment type="caution">
    <text evidence="4">The sequence shown here is derived from an EMBL/GenBank/DDBJ whole genome shotgun (WGS) entry which is preliminary data.</text>
</comment>
<keyword evidence="5" id="KW-1185">Reference proteome</keyword>
<dbReference type="Gene3D" id="3.40.50.2300">
    <property type="match status" value="1"/>
</dbReference>
<dbReference type="InterPro" id="IPR050595">
    <property type="entry name" value="Bact_response_regulator"/>
</dbReference>
<dbReference type="Proteomes" id="UP001225316">
    <property type="component" value="Unassembled WGS sequence"/>
</dbReference>
<evidence type="ECO:0000313" key="4">
    <source>
        <dbReference type="EMBL" id="MDQ8206919.1"/>
    </source>
</evidence>
<dbReference type="PANTHER" id="PTHR44591">
    <property type="entry name" value="STRESS RESPONSE REGULATOR PROTEIN 1"/>
    <property type="match status" value="1"/>
</dbReference>
<gene>
    <name evidence="4" type="ORF">QEH52_05325</name>
</gene>
<proteinExistence type="predicted"/>
<sequence>MKKVLVVDDDIVMFRLFQVQVKRAGCDGYFFCDAQSALEQLQDIQPDLAVLDYNLPDLDGAELYKRIRSTAGLESIPIVFVTGSVQDEDLKAIESLGADAVLSKPFSPRILQNLIKKLLNIG</sequence>
<dbReference type="EMBL" id="JARXHW010000008">
    <property type="protein sequence ID" value="MDQ8206919.1"/>
    <property type="molecule type" value="Genomic_DNA"/>
</dbReference>
<dbReference type="Pfam" id="PF00072">
    <property type="entry name" value="Response_reg"/>
    <property type="match status" value="1"/>
</dbReference>
<organism evidence="4 5">
    <name type="scientific">Thalassobacterium maritimum</name>
    <dbReference type="NCBI Taxonomy" id="3041265"/>
    <lineage>
        <taxon>Bacteria</taxon>
        <taxon>Pseudomonadati</taxon>
        <taxon>Verrucomicrobiota</taxon>
        <taxon>Opitutia</taxon>
        <taxon>Puniceicoccales</taxon>
        <taxon>Coraliomargaritaceae</taxon>
        <taxon>Thalassobacterium</taxon>
    </lineage>
</organism>
<evidence type="ECO:0000256" key="1">
    <source>
        <dbReference type="ARBA" id="ARBA00022553"/>
    </source>
</evidence>
<dbReference type="InterPro" id="IPR001789">
    <property type="entry name" value="Sig_transdc_resp-reg_receiver"/>
</dbReference>
<keyword evidence="1 2" id="KW-0597">Phosphoprotein</keyword>
<dbReference type="CDD" id="cd17546">
    <property type="entry name" value="REC_hyHK_CKI1_RcsC-like"/>
    <property type="match status" value="1"/>
</dbReference>
<dbReference type="RefSeq" id="WP_308949057.1">
    <property type="nucleotide sequence ID" value="NZ_JARXHW010000008.1"/>
</dbReference>